<keyword evidence="2" id="KW-0732">Signal</keyword>
<evidence type="ECO:0008006" key="4">
    <source>
        <dbReference type="Google" id="ProtNLM"/>
    </source>
</evidence>
<reference evidence="3" key="1">
    <citation type="submission" date="2018-01" db="EMBL/GenBank/DDBJ databases">
        <title>An insight into the sialome of Amazonian anophelines.</title>
        <authorList>
            <person name="Ribeiro J.M."/>
            <person name="Scarpassa V."/>
            <person name="Calvo E."/>
        </authorList>
    </citation>
    <scope>NUCLEOTIDE SEQUENCE</scope>
</reference>
<evidence type="ECO:0000256" key="2">
    <source>
        <dbReference type="SAM" id="SignalP"/>
    </source>
</evidence>
<keyword evidence="1" id="KW-0812">Transmembrane</keyword>
<protein>
    <recommendedName>
        <fullName evidence="4">Secreted protein</fullName>
    </recommendedName>
</protein>
<feature type="signal peptide" evidence="2">
    <location>
        <begin position="1"/>
        <end position="17"/>
    </location>
</feature>
<accession>A0A2M4DL94</accession>
<keyword evidence="1" id="KW-1133">Transmembrane helix</keyword>
<feature type="chain" id="PRO_5014779302" description="Secreted protein" evidence="2">
    <location>
        <begin position="18"/>
        <end position="69"/>
    </location>
</feature>
<organism evidence="3">
    <name type="scientific">Anopheles darlingi</name>
    <name type="common">Mosquito</name>
    <dbReference type="NCBI Taxonomy" id="43151"/>
    <lineage>
        <taxon>Eukaryota</taxon>
        <taxon>Metazoa</taxon>
        <taxon>Ecdysozoa</taxon>
        <taxon>Arthropoda</taxon>
        <taxon>Hexapoda</taxon>
        <taxon>Insecta</taxon>
        <taxon>Pterygota</taxon>
        <taxon>Neoptera</taxon>
        <taxon>Endopterygota</taxon>
        <taxon>Diptera</taxon>
        <taxon>Nematocera</taxon>
        <taxon>Culicoidea</taxon>
        <taxon>Culicidae</taxon>
        <taxon>Anophelinae</taxon>
        <taxon>Anopheles</taxon>
    </lineage>
</organism>
<dbReference type="EMBL" id="GGFL01014131">
    <property type="protein sequence ID" value="MBW78309.1"/>
    <property type="molecule type" value="Transcribed_RNA"/>
</dbReference>
<keyword evidence="1" id="KW-0472">Membrane</keyword>
<feature type="transmembrane region" description="Helical" evidence="1">
    <location>
        <begin position="34"/>
        <end position="57"/>
    </location>
</feature>
<dbReference type="AlphaFoldDB" id="A0A2M4DL94"/>
<proteinExistence type="predicted"/>
<sequence length="69" mass="8077">MSISWFVFFSFFSVCITISSVSFSMEKKIPSFSHLASFTPSLFCCLVFFFYLIITVFHHREQRATKRGC</sequence>
<name>A0A2M4DL94_ANODA</name>
<evidence type="ECO:0000313" key="3">
    <source>
        <dbReference type="EMBL" id="MBW78309.1"/>
    </source>
</evidence>
<evidence type="ECO:0000256" key="1">
    <source>
        <dbReference type="SAM" id="Phobius"/>
    </source>
</evidence>